<dbReference type="GO" id="GO:0003700">
    <property type="term" value="F:DNA-binding transcription factor activity"/>
    <property type="evidence" value="ECO:0007669"/>
    <property type="project" value="InterPro"/>
</dbReference>
<evidence type="ECO:0000256" key="3">
    <source>
        <dbReference type="ARBA" id="ARBA00023163"/>
    </source>
</evidence>
<keyword evidence="3" id="KW-0804">Transcription</keyword>
<dbReference type="PANTHER" id="PTHR43280">
    <property type="entry name" value="ARAC-FAMILY TRANSCRIPTIONAL REGULATOR"/>
    <property type="match status" value="1"/>
</dbReference>
<evidence type="ECO:0000256" key="2">
    <source>
        <dbReference type="ARBA" id="ARBA00023125"/>
    </source>
</evidence>
<name>A0AAU8FIN1_9BACT</name>
<dbReference type="AlphaFoldDB" id="A0AAU8FIN1"/>
<dbReference type="InterPro" id="IPR018060">
    <property type="entry name" value="HTH_AraC"/>
</dbReference>
<accession>A0AAU8FIN1</accession>
<dbReference type="Gene3D" id="1.10.10.60">
    <property type="entry name" value="Homeodomain-like"/>
    <property type="match status" value="1"/>
</dbReference>
<reference evidence="5" key="1">
    <citation type="submission" date="2024-06" db="EMBL/GenBank/DDBJ databases">
        <title>Sequencing and assembly of the genome of Dyadobacter sp. strain 676, a symbiont of Cyamopsis tetragonoloba.</title>
        <authorList>
            <person name="Guro P."/>
            <person name="Sazanova A."/>
            <person name="Kuznetsova I."/>
            <person name="Belimov A."/>
            <person name="Safronova V."/>
        </authorList>
    </citation>
    <scope>NUCLEOTIDE SEQUENCE</scope>
    <source>
        <strain evidence="5">676</strain>
    </source>
</reference>
<protein>
    <submittedName>
        <fullName evidence="5">Helix-turn-helix transcriptional regulator</fullName>
    </submittedName>
</protein>
<dbReference type="InterPro" id="IPR009057">
    <property type="entry name" value="Homeodomain-like_sf"/>
</dbReference>
<dbReference type="SUPFAM" id="SSF46689">
    <property type="entry name" value="Homeodomain-like"/>
    <property type="match status" value="1"/>
</dbReference>
<dbReference type="EMBL" id="CP159289">
    <property type="protein sequence ID" value="XCH23604.1"/>
    <property type="molecule type" value="Genomic_DNA"/>
</dbReference>
<dbReference type="SMART" id="SM00342">
    <property type="entry name" value="HTH_ARAC"/>
    <property type="match status" value="1"/>
</dbReference>
<dbReference type="PANTHER" id="PTHR43280:SF32">
    <property type="entry name" value="TRANSCRIPTIONAL REGULATORY PROTEIN"/>
    <property type="match status" value="1"/>
</dbReference>
<dbReference type="PROSITE" id="PS01124">
    <property type="entry name" value="HTH_ARAC_FAMILY_2"/>
    <property type="match status" value="1"/>
</dbReference>
<gene>
    <name evidence="5" type="ORF">ABV298_25370</name>
</gene>
<keyword evidence="1" id="KW-0805">Transcription regulation</keyword>
<feature type="domain" description="HTH araC/xylS-type" evidence="4">
    <location>
        <begin position="26"/>
        <end position="123"/>
    </location>
</feature>
<dbReference type="RefSeq" id="WP_353718928.1">
    <property type="nucleotide sequence ID" value="NZ_CP159289.1"/>
</dbReference>
<evidence type="ECO:0000259" key="4">
    <source>
        <dbReference type="PROSITE" id="PS01124"/>
    </source>
</evidence>
<proteinExistence type="predicted"/>
<evidence type="ECO:0000256" key="1">
    <source>
        <dbReference type="ARBA" id="ARBA00023015"/>
    </source>
</evidence>
<dbReference type="GO" id="GO:0043565">
    <property type="term" value="F:sequence-specific DNA binding"/>
    <property type="evidence" value="ECO:0007669"/>
    <property type="project" value="InterPro"/>
</dbReference>
<evidence type="ECO:0000313" key="5">
    <source>
        <dbReference type="EMBL" id="XCH23604.1"/>
    </source>
</evidence>
<dbReference type="Pfam" id="PF12833">
    <property type="entry name" value="HTH_18"/>
    <property type="match status" value="1"/>
</dbReference>
<organism evidence="5">
    <name type="scientific">Dyadobacter sp. 676</name>
    <dbReference type="NCBI Taxonomy" id="3088362"/>
    <lineage>
        <taxon>Bacteria</taxon>
        <taxon>Pseudomonadati</taxon>
        <taxon>Bacteroidota</taxon>
        <taxon>Cytophagia</taxon>
        <taxon>Cytophagales</taxon>
        <taxon>Spirosomataceae</taxon>
        <taxon>Dyadobacter</taxon>
    </lineage>
</organism>
<sequence>MKSLDSVNTPSRKEEITDRYFLLLDQHLTDLVTGKATEMLELNDIARELCVSHKHLIAIIQQTKGEHPCHFYIDKIIKKSQQLLTETALPVAEIARMLTYDPSNFNKFFKKYVGQTPGKYRENHNQAI</sequence>
<keyword evidence="2" id="KW-0238">DNA-binding</keyword>